<keyword evidence="4 5" id="KW-0040">ANK repeat</keyword>
<dbReference type="Pfam" id="PF06479">
    <property type="entry name" value="Ribonuc_2-5A"/>
    <property type="match status" value="1"/>
</dbReference>
<reference evidence="9" key="5">
    <citation type="submission" date="2025-09" db="UniProtKB">
        <authorList>
            <consortium name="Ensembl"/>
        </authorList>
    </citation>
    <scope>IDENTIFICATION</scope>
</reference>
<evidence type="ECO:0000256" key="5">
    <source>
        <dbReference type="PROSITE-ProRule" id="PRU00023"/>
    </source>
</evidence>
<evidence type="ECO:0000256" key="6">
    <source>
        <dbReference type="SAM" id="MobiDB-lite"/>
    </source>
</evidence>
<dbReference type="GO" id="GO:0004540">
    <property type="term" value="F:RNA nuclease activity"/>
    <property type="evidence" value="ECO:0007669"/>
    <property type="project" value="InterPro"/>
</dbReference>
<dbReference type="STRING" id="7868.ENSCMIP00000008019"/>
<feature type="repeat" description="ANK" evidence="5">
    <location>
        <begin position="322"/>
        <end position="354"/>
    </location>
</feature>
<dbReference type="InterPro" id="IPR000719">
    <property type="entry name" value="Prot_kinase_dom"/>
</dbReference>
<dbReference type="PANTHER" id="PTHR24141">
    <property type="entry name" value="2-5A-DEPENDENT RIBONUCLEASE"/>
    <property type="match status" value="1"/>
</dbReference>
<evidence type="ECO:0000259" key="7">
    <source>
        <dbReference type="PROSITE" id="PS50011"/>
    </source>
</evidence>
<dbReference type="GeneTree" id="ENSGT00940000161114"/>
<keyword evidence="3" id="KW-0067">ATP-binding</keyword>
<dbReference type="PANTHER" id="PTHR24141:SF1">
    <property type="entry name" value="2-5A-DEPENDENT RIBONUCLEASE"/>
    <property type="match status" value="1"/>
</dbReference>
<feature type="repeat" description="ANK" evidence="5">
    <location>
        <begin position="78"/>
        <end position="110"/>
    </location>
</feature>
<evidence type="ECO:0000256" key="3">
    <source>
        <dbReference type="ARBA" id="ARBA00022840"/>
    </source>
</evidence>
<feature type="compositionally biased region" description="Basic and acidic residues" evidence="6">
    <location>
        <begin position="1"/>
        <end position="15"/>
    </location>
</feature>
<dbReference type="InterPro" id="IPR011009">
    <property type="entry name" value="Kinase-like_dom_sf"/>
</dbReference>
<sequence length="802" mass="91744">MVENTDRENLGKKLQDLCNSPNPDLDEAKRLLQEGAPVDYNVSGLETPLLYAVSHGYEDLVELLLRSKADVDYKMEGFGWSPLLSAVKSNHENIVHLLLKYGANPQIKKLNGATPFIVAAIVGNVKLLQTFLDLEVDINEADSFGFTAFMEAAQYGKEEALRFLFKNKAEVNKHREVNEETKTLGKGGKTALIDAVRKGHEDIVVILLDEMEAEVDAQDNLGRTPLMYALEEDNETIVTILLDRDADVSHVDKNYGTPIYTALKKDTVNTSLVKLLMEHRPDLNVCEEAESTPLILAKKKKKDLVKLFLKDENINVNAKNNKGETALLAAVEVDDLAMAKLLCDKGADVNCINKSGDTPASVARRKYNLDMQTLLRKYEDLRGNKDVSPKRWKVRSQRWHEQLKLLRNVHPLPIGKLNLSRLEAYRMKEFVYLGFLNEETEVAVKCFRKDSEEARREMCVLLHQQIVSHSQFVRYIHHETDSQCEYICLQIYEYNLQELVEQNPEEIKEKAPNVMKELIKALEILHGAKFAHRNLHPTHVLKDVGERICLADFDSSVHFDENKNVVLESEGTWEASEVLQKMKESPPVTFTEDELFRADLQALGRLLHYMVTGGKDAYSSPADVACNRPSLEEELLSAEARHLIEWLLAPAAERATISDVKQHPFLWKPAEKIGFLHKVANEEDVRTRKEDTPITLRLNDKVDEQKTFYTWTEKIDEEVLNCMIMGAQKKPQKNSKTKFKNTPCDLLRLIRNLTEHLGEKSKEIQEKVGTPEEYFLGMFPDFTLWVYNALRSTEWERRFLKD</sequence>
<dbReference type="InParanoid" id="A0A4W3HE55"/>
<dbReference type="SMART" id="SM00220">
    <property type="entry name" value="S_TKc"/>
    <property type="match status" value="1"/>
</dbReference>
<dbReference type="InterPro" id="IPR002110">
    <property type="entry name" value="Ankyrin_rpt"/>
</dbReference>
<feature type="repeat" description="ANK" evidence="5">
    <location>
        <begin position="221"/>
        <end position="253"/>
    </location>
</feature>
<dbReference type="SUPFAM" id="SSF48403">
    <property type="entry name" value="Ankyrin repeat"/>
    <property type="match status" value="1"/>
</dbReference>
<dbReference type="Proteomes" id="UP000314986">
    <property type="component" value="Unassembled WGS sequence"/>
</dbReference>
<dbReference type="OMA" id="EARREMC"/>
<feature type="region of interest" description="Disordered" evidence="6">
    <location>
        <begin position="1"/>
        <end position="21"/>
    </location>
</feature>
<feature type="repeat" description="ANK" evidence="5">
    <location>
        <begin position="111"/>
        <end position="143"/>
    </location>
</feature>
<dbReference type="PROSITE" id="PS50297">
    <property type="entry name" value="ANK_REP_REGION"/>
    <property type="match status" value="5"/>
</dbReference>
<dbReference type="PROSITE" id="PS50011">
    <property type="entry name" value="PROTEIN_KINASE_DOM"/>
    <property type="match status" value="1"/>
</dbReference>
<reference evidence="10" key="1">
    <citation type="journal article" date="2006" name="Science">
        <title>Ancient noncoding elements conserved in the human genome.</title>
        <authorList>
            <person name="Venkatesh B."/>
            <person name="Kirkness E.F."/>
            <person name="Loh Y.H."/>
            <person name="Halpern A.L."/>
            <person name="Lee A.P."/>
            <person name="Johnson J."/>
            <person name="Dandona N."/>
            <person name="Viswanathan L.D."/>
            <person name="Tay A."/>
            <person name="Venter J.C."/>
            <person name="Strausberg R.L."/>
            <person name="Brenner S."/>
        </authorList>
    </citation>
    <scope>NUCLEOTIDE SEQUENCE [LARGE SCALE GENOMIC DNA]</scope>
</reference>
<keyword evidence="10" id="KW-1185">Reference proteome</keyword>
<feature type="domain" description="Protein kinase" evidence="7">
    <location>
        <begin position="403"/>
        <end position="666"/>
    </location>
</feature>
<dbReference type="GO" id="GO:0004672">
    <property type="term" value="F:protein kinase activity"/>
    <property type="evidence" value="ECO:0007669"/>
    <property type="project" value="InterPro"/>
</dbReference>
<evidence type="ECO:0000256" key="1">
    <source>
        <dbReference type="ARBA" id="ARBA00022737"/>
    </source>
</evidence>
<dbReference type="GO" id="GO:0005524">
    <property type="term" value="F:ATP binding"/>
    <property type="evidence" value="ECO:0007669"/>
    <property type="project" value="UniProtKB-KW"/>
</dbReference>
<evidence type="ECO:0000313" key="10">
    <source>
        <dbReference type="Proteomes" id="UP000314986"/>
    </source>
</evidence>
<accession>A0A4W3HE55</accession>
<evidence type="ECO:0000259" key="8">
    <source>
        <dbReference type="PROSITE" id="PS51392"/>
    </source>
</evidence>
<dbReference type="SUPFAM" id="SSF56112">
    <property type="entry name" value="Protein kinase-like (PK-like)"/>
    <property type="match status" value="1"/>
</dbReference>
<dbReference type="SMART" id="SM00248">
    <property type="entry name" value="ANK"/>
    <property type="match status" value="9"/>
</dbReference>
<reference evidence="10" key="2">
    <citation type="journal article" date="2007" name="PLoS Biol.">
        <title>Survey sequencing and comparative analysis of the elephant shark (Callorhinchus milii) genome.</title>
        <authorList>
            <person name="Venkatesh B."/>
            <person name="Kirkness E.F."/>
            <person name="Loh Y.H."/>
            <person name="Halpern A.L."/>
            <person name="Lee A.P."/>
            <person name="Johnson J."/>
            <person name="Dandona N."/>
            <person name="Viswanathan L.D."/>
            <person name="Tay A."/>
            <person name="Venter J.C."/>
            <person name="Strausberg R.L."/>
            <person name="Brenner S."/>
        </authorList>
    </citation>
    <scope>NUCLEOTIDE SEQUENCE [LARGE SCALE GENOMIC DNA]</scope>
</reference>
<protein>
    <submittedName>
        <fullName evidence="9">2-5A-dependent ribonuclease-like</fullName>
    </submittedName>
</protein>
<evidence type="ECO:0000256" key="4">
    <source>
        <dbReference type="ARBA" id="ARBA00023043"/>
    </source>
</evidence>
<dbReference type="GO" id="GO:0003723">
    <property type="term" value="F:RNA binding"/>
    <property type="evidence" value="ECO:0007669"/>
    <property type="project" value="TreeGrafter"/>
</dbReference>
<dbReference type="Gene3D" id="1.20.1440.180">
    <property type="entry name" value="KEN domain"/>
    <property type="match status" value="1"/>
</dbReference>
<dbReference type="InterPro" id="IPR036770">
    <property type="entry name" value="Ankyrin_rpt-contain_sf"/>
</dbReference>
<dbReference type="GO" id="GO:0006397">
    <property type="term" value="P:mRNA processing"/>
    <property type="evidence" value="ECO:0007669"/>
    <property type="project" value="InterPro"/>
</dbReference>
<dbReference type="InterPro" id="IPR038357">
    <property type="entry name" value="KEN_sf"/>
</dbReference>
<reference evidence="10" key="3">
    <citation type="journal article" date="2014" name="Nature">
        <title>Elephant shark genome provides unique insights into gnathostome evolution.</title>
        <authorList>
            <consortium name="International Elephant Shark Genome Sequencing Consortium"/>
            <person name="Venkatesh B."/>
            <person name="Lee A.P."/>
            <person name="Ravi V."/>
            <person name="Maurya A.K."/>
            <person name="Lian M.M."/>
            <person name="Swann J.B."/>
            <person name="Ohta Y."/>
            <person name="Flajnik M.F."/>
            <person name="Sutoh Y."/>
            <person name="Kasahara M."/>
            <person name="Hoon S."/>
            <person name="Gangu V."/>
            <person name="Roy S.W."/>
            <person name="Irimia M."/>
            <person name="Korzh V."/>
            <person name="Kondrychyn I."/>
            <person name="Lim Z.W."/>
            <person name="Tay B.H."/>
            <person name="Tohari S."/>
            <person name="Kong K.W."/>
            <person name="Ho S."/>
            <person name="Lorente-Galdos B."/>
            <person name="Quilez J."/>
            <person name="Marques-Bonet T."/>
            <person name="Raney B.J."/>
            <person name="Ingham P.W."/>
            <person name="Tay A."/>
            <person name="Hillier L.W."/>
            <person name="Minx P."/>
            <person name="Boehm T."/>
            <person name="Wilson R.K."/>
            <person name="Brenner S."/>
            <person name="Warren W.C."/>
        </authorList>
    </citation>
    <scope>NUCLEOTIDE SEQUENCE [LARGE SCALE GENOMIC DNA]</scope>
</reference>
<reference evidence="9" key="4">
    <citation type="submission" date="2025-08" db="UniProtKB">
        <authorList>
            <consortium name="Ensembl"/>
        </authorList>
    </citation>
    <scope>IDENTIFICATION</scope>
</reference>
<dbReference type="AlphaFoldDB" id="A0A4W3HE55"/>
<feature type="repeat" description="ANK" evidence="5">
    <location>
        <begin position="187"/>
        <end position="220"/>
    </location>
</feature>
<dbReference type="Ensembl" id="ENSCMIT00000008250.1">
    <property type="protein sequence ID" value="ENSCMIP00000008019.1"/>
    <property type="gene ID" value="ENSCMIG00000004322.1"/>
</dbReference>
<dbReference type="Pfam" id="PF13637">
    <property type="entry name" value="Ank_4"/>
    <property type="match status" value="1"/>
</dbReference>
<dbReference type="Gene3D" id="1.25.40.20">
    <property type="entry name" value="Ankyrin repeat-containing domain"/>
    <property type="match status" value="5"/>
</dbReference>
<feature type="domain" description="KEN" evidence="8">
    <location>
        <begin position="669"/>
        <end position="802"/>
    </location>
</feature>
<dbReference type="Pfam" id="PF00069">
    <property type="entry name" value="Pkinase"/>
    <property type="match status" value="1"/>
</dbReference>
<dbReference type="PROSITE" id="PS51392">
    <property type="entry name" value="KEN"/>
    <property type="match status" value="1"/>
</dbReference>
<evidence type="ECO:0000256" key="2">
    <source>
        <dbReference type="ARBA" id="ARBA00022741"/>
    </source>
</evidence>
<dbReference type="Pfam" id="PF12796">
    <property type="entry name" value="Ank_2"/>
    <property type="match status" value="3"/>
</dbReference>
<keyword evidence="2" id="KW-0547">Nucleotide-binding</keyword>
<name>A0A4W3HE55_CALMI</name>
<proteinExistence type="predicted"/>
<dbReference type="InterPro" id="IPR010513">
    <property type="entry name" value="KEN_dom"/>
</dbReference>
<organism evidence="9 10">
    <name type="scientific">Callorhinchus milii</name>
    <name type="common">Ghost shark</name>
    <dbReference type="NCBI Taxonomy" id="7868"/>
    <lineage>
        <taxon>Eukaryota</taxon>
        <taxon>Metazoa</taxon>
        <taxon>Chordata</taxon>
        <taxon>Craniata</taxon>
        <taxon>Vertebrata</taxon>
        <taxon>Chondrichthyes</taxon>
        <taxon>Holocephali</taxon>
        <taxon>Chimaeriformes</taxon>
        <taxon>Callorhinchidae</taxon>
        <taxon>Callorhinchus</taxon>
    </lineage>
</organism>
<feature type="repeat" description="ANK" evidence="5">
    <location>
        <begin position="44"/>
        <end position="76"/>
    </location>
</feature>
<evidence type="ECO:0000313" key="9">
    <source>
        <dbReference type="Ensembl" id="ENSCMIP00000008019.1"/>
    </source>
</evidence>
<keyword evidence="1" id="KW-0677">Repeat</keyword>
<dbReference type="Gene3D" id="1.10.510.10">
    <property type="entry name" value="Transferase(Phosphotransferase) domain 1"/>
    <property type="match status" value="1"/>
</dbReference>
<dbReference type="PROSITE" id="PS50088">
    <property type="entry name" value="ANK_REPEAT"/>
    <property type="match status" value="6"/>
</dbReference>